<feature type="transmembrane region" description="Helical" evidence="2">
    <location>
        <begin position="438"/>
        <end position="464"/>
    </location>
</feature>
<evidence type="ECO:0000313" key="4">
    <source>
        <dbReference type="EMBL" id="RKP34574.1"/>
    </source>
</evidence>
<dbReference type="AlphaFoldDB" id="A0A4P9ZMH0"/>
<accession>A0A4P9ZMH0</accession>
<dbReference type="Proteomes" id="UP000268162">
    <property type="component" value="Unassembled WGS sequence"/>
</dbReference>
<name>A0A4P9ZMH0_9FUNG</name>
<feature type="transmembrane region" description="Helical" evidence="2">
    <location>
        <begin position="406"/>
        <end position="432"/>
    </location>
</feature>
<feature type="compositionally biased region" description="Low complexity" evidence="1">
    <location>
        <begin position="595"/>
        <end position="614"/>
    </location>
</feature>
<keyword evidence="2" id="KW-1133">Transmembrane helix</keyword>
<feature type="region of interest" description="Disordered" evidence="1">
    <location>
        <begin position="559"/>
        <end position="614"/>
    </location>
</feature>
<feature type="transmembrane region" description="Helical" evidence="2">
    <location>
        <begin position="330"/>
        <end position="354"/>
    </location>
</feature>
<keyword evidence="2" id="KW-0812">Transmembrane</keyword>
<sequence length="718" mass="80849">MLNYIWTNPMAWAQLVLGILIINTLPTVQARVDILTPIPNIPTQQPSIDFYYDQVSPYNSTGPLVQIDIGPNCVIDASAVPELDNDDWLTLVAPNTKTTNIGTTIFFERLQFIAAGCYSFTQLMKQIPAIRPTLTAKGYPQLKVSLFSCVLFANTTFGGLDYEVIDDYYYHRPTGVEIAQIGLDTGIMYSQTLLHMRNQTALTNQTYTPLVVQVTQEPGAWNDLLLSQSFRSYTIFYHISFAPPIIYAIYEFFRLLIKSKCRFQPRFFIFLAAIFCLAVSAILPPTAALSRVQNAFRYISFMVGYNSLYIVLLMWIRIMQKIMRRSYVRYLIWLIYFVIFTSLTANFILVIWSITQISVLVYIGWGIHSYVSSVAIYVMAVVLVPYGFLIVRNLKHMNIPNDTREALITLSSLSYVGFVGGLMVSVAMMLIITSITQYISVCLIRSALFHVSALLMFTSVFWILRVRDSSPLRRRHLNLVSGSESNDDGACDNGHINYTPKISQPIGYRHEETSIRHGLQDLWNNSMRGLKNPSTNPDWDPQMPKPMAVPWYTRWLGIKDKRSQPTPPPGLPLHYSTYLRPREDPHEPPTPAMYTSTTSTSSTSHLNSTSKSPSLSKADYYFPGGYYPNSGYSAVQRSHRHSSSASTISAEPRTKYLNGDDDYPNPLNYFAAGQMESPSTASTTPQLSKSSTANNSAKPSSTNINGQYHDDQPGADSK</sequence>
<keyword evidence="3" id="KW-0732">Signal</keyword>
<evidence type="ECO:0000256" key="2">
    <source>
        <dbReference type="SAM" id="Phobius"/>
    </source>
</evidence>
<keyword evidence="2" id="KW-0472">Membrane</keyword>
<protein>
    <recommendedName>
        <fullName evidence="6">TRP C-terminal domain-containing protein</fullName>
    </recommendedName>
</protein>
<feature type="transmembrane region" description="Helical" evidence="2">
    <location>
        <begin position="265"/>
        <end position="283"/>
    </location>
</feature>
<dbReference type="OrthoDB" id="5551388at2759"/>
<dbReference type="EMBL" id="ML003150">
    <property type="protein sequence ID" value="RKP34574.1"/>
    <property type="molecule type" value="Genomic_DNA"/>
</dbReference>
<reference evidence="5" key="1">
    <citation type="journal article" date="2018" name="Nat. Microbiol.">
        <title>Leveraging single-cell genomics to expand the fungal tree of life.</title>
        <authorList>
            <person name="Ahrendt S.R."/>
            <person name="Quandt C.A."/>
            <person name="Ciobanu D."/>
            <person name="Clum A."/>
            <person name="Salamov A."/>
            <person name="Andreopoulos B."/>
            <person name="Cheng J.F."/>
            <person name="Woyke T."/>
            <person name="Pelin A."/>
            <person name="Henrissat B."/>
            <person name="Reynolds N.K."/>
            <person name="Benny G.L."/>
            <person name="Smith M.E."/>
            <person name="James T.Y."/>
            <person name="Grigoriev I.V."/>
        </authorList>
    </citation>
    <scope>NUCLEOTIDE SEQUENCE [LARGE SCALE GENOMIC DNA]</scope>
    <source>
        <strain evidence="5">RSA 468</strain>
    </source>
</reference>
<evidence type="ECO:0000313" key="5">
    <source>
        <dbReference type="Proteomes" id="UP000268162"/>
    </source>
</evidence>
<feature type="compositionally biased region" description="Polar residues" evidence="1">
    <location>
        <begin position="676"/>
        <end position="706"/>
    </location>
</feature>
<proteinExistence type="predicted"/>
<feature type="transmembrane region" description="Helical" evidence="2">
    <location>
        <begin position="295"/>
        <end position="318"/>
    </location>
</feature>
<feature type="signal peptide" evidence="3">
    <location>
        <begin position="1"/>
        <end position="30"/>
    </location>
</feature>
<organism evidence="4 5">
    <name type="scientific">Dimargaris cristalligena</name>
    <dbReference type="NCBI Taxonomy" id="215637"/>
    <lineage>
        <taxon>Eukaryota</taxon>
        <taxon>Fungi</taxon>
        <taxon>Fungi incertae sedis</taxon>
        <taxon>Zoopagomycota</taxon>
        <taxon>Kickxellomycotina</taxon>
        <taxon>Dimargaritomycetes</taxon>
        <taxon>Dimargaritales</taxon>
        <taxon>Dimargaritaceae</taxon>
        <taxon>Dimargaris</taxon>
    </lineage>
</organism>
<feature type="transmembrane region" description="Helical" evidence="2">
    <location>
        <begin position="374"/>
        <end position="394"/>
    </location>
</feature>
<feature type="region of interest" description="Disordered" evidence="1">
    <location>
        <begin position="633"/>
        <end position="718"/>
    </location>
</feature>
<feature type="chain" id="PRO_5020789860" description="TRP C-terminal domain-containing protein" evidence="3">
    <location>
        <begin position="31"/>
        <end position="718"/>
    </location>
</feature>
<gene>
    <name evidence="4" type="ORF">BJ085DRAFT_35699</name>
</gene>
<feature type="compositionally biased region" description="Basic and acidic residues" evidence="1">
    <location>
        <begin position="708"/>
        <end position="718"/>
    </location>
</feature>
<evidence type="ECO:0000256" key="1">
    <source>
        <dbReference type="SAM" id="MobiDB-lite"/>
    </source>
</evidence>
<evidence type="ECO:0000256" key="3">
    <source>
        <dbReference type="SAM" id="SignalP"/>
    </source>
</evidence>
<evidence type="ECO:0008006" key="6">
    <source>
        <dbReference type="Google" id="ProtNLM"/>
    </source>
</evidence>
<keyword evidence="5" id="KW-1185">Reference proteome</keyword>
<feature type="transmembrane region" description="Helical" evidence="2">
    <location>
        <begin position="235"/>
        <end position="253"/>
    </location>
</feature>